<keyword evidence="13" id="KW-1133">Transmembrane helix</keyword>
<proteinExistence type="inferred from homology"/>
<comment type="subcellular location">
    <subcellularLocation>
        <location evidence="2">Endoplasmic reticulum membrane</location>
        <topology evidence="2">Single-pass type II membrane protein</topology>
    </subcellularLocation>
    <subcellularLocation>
        <location evidence="1">Golgi apparatus membrane</location>
        <topology evidence="1">Single-pass type II membrane protein</topology>
    </subcellularLocation>
</comment>
<dbReference type="OrthoDB" id="2019572at2759"/>
<evidence type="ECO:0000256" key="1">
    <source>
        <dbReference type="ARBA" id="ARBA00004323"/>
    </source>
</evidence>
<dbReference type="AlphaFoldDB" id="A0A183IU01"/>
<organism evidence="23">
    <name type="scientific">Soboliphyme baturini</name>
    <dbReference type="NCBI Taxonomy" id="241478"/>
    <lineage>
        <taxon>Eukaryota</taxon>
        <taxon>Metazoa</taxon>
        <taxon>Ecdysozoa</taxon>
        <taxon>Nematoda</taxon>
        <taxon>Enoplea</taxon>
        <taxon>Dorylaimia</taxon>
        <taxon>Dioctophymatida</taxon>
        <taxon>Dioctophymatoidea</taxon>
        <taxon>Soboliphymatidae</taxon>
        <taxon>Soboliphyme</taxon>
    </lineage>
</organism>
<dbReference type="Pfam" id="PF01822">
    <property type="entry name" value="WSC"/>
    <property type="match status" value="1"/>
</dbReference>
<comment type="similarity">
    <text evidence="5">Belongs to the glycosyltransferase 14 family. XylT subfamily.</text>
</comment>
<evidence type="ECO:0000256" key="2">
    <source>
        <dbReference type="ARBA" id="ARBA00004648"/>
    </source>
</evidence>
<reference evidence="21 22" key="2">
    <citation type="submission" date="2018-11" db="EMBL/GenBank/DDBJ databases">
        <authorList>
            <consortium name="Pathogen Informatics"/>
        </authorList>
    </citation>
    <scope>NUCLEOTIDE SEQUENCE [LARGE SCALE GENOMIC DNA]</scope>
</reference>
<accession>A0A183IU01</accession>
<evidence type="ECO:0000256" key="16">
    <source>
        <dbReference type="ARBA" id="ARBA00023157"/>
    </source>
</evidence>
<dbReference type="WBParaSite" id="SBAD_0000736401-mRNA-1">
    <property type="protein sequence ID" value="SBAD_0000736401-mRNA-1"/>
    <property type="gene ID" value="SBAD_0000736401"/>
</dbReference>
<keyword evidence="9" id="KW-0812">Transmembrane</keyword>
<dbReference type="UniPathway" id="UPA00756"/>
<keyword evidence="7" id="KW-0328">Glycosyltransferase</keyword>
<name>A0A183IU01_9BILA</name>
<dbReference type="GO" id="GO:0015012">
    <property type="term" value="P:heparan sulfate proteoglycan biosynthetic process"/>
    <property type="evidence" value="ECO:0007669"/>
    <property type="project" value="UniProtKB-UniPathway"/>
</dbReference>
<evidence type="ECO:0000256" key="11">
    <source>
        <dbReference type="ARBA" id="ARBA00022824"/>
    </source>
</evidence>
<keyword evidence="16" id="KW-1015">Disulfide bond</keyword>
<dbReference type="PANTHER" id="PTHR46025">
    <property type="entry name" value="XYLOSYLTRANSFERASE OXT"/>
    <property type="match status" value="1"/>
</dbReference>
<evidence type="ECO:0000313" key="23">
    <source>
        <dbReference type="WBParaSite" id="SBAD_0000736401-mRNA-1"/>
    </source>
</evidence>
<keyword evidence="12" id="KW-0735">Signal-anchor</keyword>
<keyword evidence="8" id="KW-0808">Transferase</keyword>
<dbReference type="GO" id="GO:0050650">
    <property type="term" value="P:chondroitin sulfate proteoglycan biosynthetic process"/>
    <property type="evidence" value="ECO:0007669"/>
    <property type="project" value="TreeGrafter"/>
</dbReference>
<dbReference type="EC" id="2.4.2.26" evidence="6"/>
<evidence type="ECO:0000256" key="18">
    <source>
        <dbReference type="ARBA" id="ARBA00042865"/>
    </source>
</evidence>
<sequence length="581" mass="67482">MSDILLIQIDKVYKRWQELKLMLNRFHIHPPFFHFSIILEYKADEEVGCYADGSKTHLLKNVVQEFNSTNGVEQCVAFCFRVGQELAGLKGGNRCFCGKRSDLHKVKAVQPRHCRFYRCPSNDTGGCGSEQHMRIFDTGYQSTLIYVPPGMKSVNNIKIAFLLQLNGRNVGQVRRMINMIYRRRHLYYVHVDVVNYMYNEMLKLEDRFKASGNFKIKRRRFHTIWGGASMLDMIMDSVEELLKMDHKWMYLINLSESDMPLLPMEELEAFLSAYNGTNFLRSHGRKGSETFIMKQGLNQLFVQCEGRMWRLGERELPHGIFVSGGSDWFGLHRNFLTFATNKSSSFVNGLRQFFRYALLPAESFFHVLVFNSQFCNTMSNINLKLTNWLRSRGCKCQYKDVVDWCGCSPNVFLVQDFWKLSPAVARQRLFFFARKFDSVIDTAIITKVEQGVLNSREYEAPKYQWINYFHHVDRKPSKLSTLVFMQQVAQNATSALLTSINDANLTCKVDKLLELNTFYLLTKLKGLLLLFSVVCNGEVADEPLTWISEAYVEPQYHSQVFPTDNLGRKLESVQVNFCSRF</sequence>
<evidence type="ECO:0000256" key="17">
    <source>
        <dbReference type="ARBA" id="ARBA00023180"/>
    </source>
</evidence>
<evidence type="ECO:0000313" key="21">
    <source>
        <dbReference type="EMBL" id="VDP11875.1"/>
    </source>
</evidence>
<evidence type="ECO:0000256" key="9">
    <source>
        <dbReference type="ARBA" id="ARBA00022692"/>
    </source>
</evidence>
<dbReference type="UniPathway" id="UPA00755"/>
<evidence type="ECO:0000256" key="5">
    <source>
        <dbReference type="ARBA" id="ARBA00010195"/>
    </source>
</evidence>
<protein>
    <recommendedName>
        <fullName evidence="6">protein xylosyltransferase</fullName>
        <ecNumber evidence="6">2.4.2.26</ecNumber>
    </recommendedName>
    <alternativeName>
        <fullName evidence="18">Peptide O-xylosyltransferase</fullName>
    </alternativeName>
</protein>
<evidence type="ECO:0000256" key="3">
    <source>
        <dbReference type="ARBA" id="ARBA00004840"/>
    </source>
</evidence>
<dbReference type="GO" id="GO:0005789">
    <property type="term" value="C:endoplasmic reticulum membrane"/>
    <property type="evidence" value="ECO:0007669"/>
    <property type="project" value="UniProtKB-SubCell"/>
</dbReference>
<comment type="pathway">
    <text evidence="3">Glycan metabolism; chondroitin sulfate biosynthesis.</text>
</comment>
<dbReference type="EMBL" id="UZAM01010317">
    <property type="protein sequence ID" value="VDP11875.1"/>
    <property type="molecule type" value="Genomic_DNA"/>
</dbReference>
<evidence type="ECO:0000256" key="19">
    <source>
        <dbReference type="ARBA" id="ARBA00047847"/>
    </source>
</evidence>
<dbReference type="GO" id="GO:0000139">
    <property type="term" value="C:Golgi membrane"/>
    <property type="evidence" value="ECO:0007669"/>
    <property type="project" value="UniProtKB-SubCell"/>
</dbReference>
<keyword evidence="14" id="KW-0333">Golgi apparatus</keyword>
<dbReference type="InterPro" id="IPR002889">
    <property type="entry name" value="WSC_carb-bd"/>
</dbReference>
<comment type="catalytic activity">
    <reaction evidence="19">
        <text>UDP-alpha-D-xylose + L-seryl-[protein] = 3-O-(beta-D-xylosyl)-L-seryl-[protein] + UDP + H(+)</text>
        <dbReference type="Rhea" id="RHEA:50192"/>
        <dbReference type="Rhea" id="RHEA-COMP:9863"/>
        <dbReference type="Rhea" id="RHEA-COMP:12567"/>
        <dbReference type="ChEBI" id="CHEBI:15378"/>
        <dbReference type="ChEBI" id="CHEBI:29999"/>
        <dbReference type="ChEBI" id="CHEBI:57632"/>
        <dbReference type="ChEBI" id="CHEBI:58223"/>
        <dbReference type="ChEBI" id="CHEBI:132085"/>
        <dbReference type="EC" id="2.4.2.26"/>
    </reaction>
</comment>
<dbReference type="InterPro" id="IPR003406">
    <property type="entry name" value="Glyco_trans_14"/>
</dbReference>
<dbReference type="Proteomes" id="UP000270296">
    <property type="component" value="Unassembled WGS sequence"/>
</dbReference>
<evidence type="ECO:0000256" key="12">
    <source>
        <dbReference type="ARBA" id="ARBA00022968"/>
    </source>
</evidence>
<reference evidence="23" key="1">
    <citation type="submission" date="2016-06" db="UniProtKB">
        <authorList>
            <consortium name="WormBaseParasite"/>
        </authorList>
    </citation>
    <scope>IDENTIFICATION</scope>
</reference>
<dbReference type="PROSITE" id="PS51212">
    <property type="entry name" value="WSC"/>
    <property type="match status" value="1"/>
</dbReference>
<evidence type="ECO:0000256" key="14">
    <source>
        <dbReference type="ARBA" id="ARBA00023034"/>
    </source>
</evidence>
<keyword evidence="17" id="KW-0325">Glycoprotein</keyword>
<gene>
    <name evidence="21" type="ORF">SBAD_LOCUS7098</name>
</gene>
<evidence type="ECO:0000256" key="8">
    <source>
        <dbReference type="ARBA" id="ARBA00022679"/>
    </source>
</evidence>
<keyword evidence="10" id="KW-0479">Metal-binding</keyword>
<feature type="domain" description="WSC" evidence="20">
    <location>
        <begin position="43"/>
        <end position="139"/>
    </location>
</feature>
<evidence type="ECO:0000256" key="15">
    <source>
        <dbReference type="ARBA" id="ARBA00023136"/>
    </source>
</evidence>
<dbReference type="PANTHER" id="PTHR46025:SF3">
    <property type="entry name" value="XYLOSYLTRANSFERASE OXT"/>
    <property type="match status" value="1"/>
</dbReference>
<evidence type="ECO:0000256" key="4">
    <source>
        <dbReference type="ARBA" id="ARBA00005093"/>
    </source>
</evidence>
<dbReference type="GO" id="GO:0030158">
    <property type="term" value="F:protein xylosyltransferase activity"/>
    <property type="evidence" value="ECO:0007669"/>
    <property type="project" value="UniProtKB-EC"/>
</dbReference>
<keyword evidence="11" id="KW-0256">Endoplasmic reticulum</keyword>
<evidence type="ECO:0000313" key="22">
    <source>
        <dbReference type="Proteomes" id="UP000270296"/>
    </source>
</evidence>
<dbReference type="GO" id="GO:0046872">
    <property type="term" value="F:metal ion binding"/>
    <property type="evidence" value="ECO:0007669"/>
    <property type="project" value="UniProtKB-KW"/>
</dbReference>
<keyword evidence="15" id="KW-0472">Membrane</keyword>
<evidence type="ECO:0000259" key="20">
    <source>
        <dbReference type="PROSITE" id="PS51212"/>
    </source>
</evidence>
<dbReference type="InterPro" id="IPR043538">
    <property type="entry name" value="XYLT"/>
</dbReference>
<dbReference type="Pfam" id="PF02485">
    <property type="entry name" value="Branch"/>
    <property type="match status" value="1"/>
</dbReference>
<evidence type="ECO:0000256" key="10">
    <source>
        <dbReference type="ARBA" id="ARBA00022723"/>
    </source>
</evidence>
<evidence type="ECO:0000256" key="7">
    <source>
        <dbReference type="ARBA" id="ARBA00022676"/>
    </source>
</evidence>
<evidence type="ECO:0000256" key="6">
    <source>
        <dbReference type="ARBA" id="ARBA00011972"/>
    </source>
</evidence>
<keyword evidence="22" id="KW-1185">Reference proteome</keyword>
<comment type="pathway">
    <text evidence="4">Glycan metabolism; heparan sulfate biosynthesis.</text>
</comment>
<evidence type="ECO:0000256" key="13">
    <source>
        <dbReference type="ARBA" id="ARBA00022989"/>
    </source>
</evidence>